<keyword evidence="3" id="KW-1185">Reference proteome</keyword>
<protein>
    <submittedName>
        <fullName evidence="2">Uncharacterized protein</fullName>
    </submittedName>
</protein>
<feature type="compositionally biased region" description="Low complexity" evidence="1">
    <location>
        <begin position="71"/>
        <end position="82"/>
    </location>
</feature>
<sequence length="190" mass="19250">MADGSQARPPPASAAVEALSDPSDRGWLGSAGAALLDLLVLAPDGTLALYVGSFLICRCVLQHLPPALPAAAGGAETPGTPLSMDCSGGGEQPPGALSLELLSGTSPLSLPHPLQCALDRVQIGKPGTAAAAAEAQAATATREAWGDSTGNLEQPLGIEELHIIARPRCCVGGGVLEHHELYPTLHYPCL</sequence>
<accession>A0AAE0FL28</accession>
<comment type="caution">
    <text evidence="2">The sequence shown here is derived from an EMBL/GenBank/DDBJ whole genome shotgun (WGS) entry which is preliminary data.</text>
</comment>
<proteinExistence type="predicted"/>
<dbReference type="Proteomes" id="UP001190700">
    <property type="component" value="Unassembled WGS sequence"/>
</dbReference>
<organism evidence="2 3">
    <name type="scientific">Cymbomonas tetramitiformis</name>
    <dbReference type="NCBI Taxonomy" id="36881"/>
    <lineage>
        <taxon>Eukaryota</taxon>
        <taxon>Viridiplantae</taxon>
        <taxon>Chlorophyta</taxon>
        <taxon>Pyramimonadophyceae</taxon>
        <taxon>Pyramimonadales</taxon>
        <taxon>Pyramimonadaceae</taxon>
        <taxon>Cymbomonas</taxon>
    </lineage>
</organism>
<reference evidence="2 3" key="1">
    <citation type="journal article" date="2015" name="Genome Biol. Evol.">
        <title>Comparative Genomics of a Bacterivorous Green Alga Reveals Evolutionary Causalities and Consequences of Phago-Mixotrophic Mode of Nutrition.</title>
        <authorList>
            <person name="Burns J.A."/>
            <person name="Paasch A."/>
            <person name="Narechania A."/>
            <person name="Kim E."/>
        </authorList>
    </citation>
    <scope>NUCLEOTIDE SEQUENCE [LARGE SCALE GENOMIC DNA]</scope>
    <source>
        <strain evidence="2 3">PLY_AMNH</strain>
    </source>
</reference>
<name>A0AAE0FL28_9CHLO</name>
<feature type="region of interest" description="Disordered" evidence="1">
    <location>
        <begin position="71"/>
        <end position="92"/>
    </location>
</feature>
<dbReference type="EMBL" id="LGRX02016749">
    <property type="protein sequence ID" value="KAK3261670.1"/>
    <property type="molecule type" value="Genomic_DNA"/>
</dbReference>
<dbReference type="AlphaFoldDB" id="A0AAE0FL28"/>
<evidence type="ECO:0000256" key="1">
    <source>
        <dbReference type="SAM" id="MobiDB-lite"/>
    </source>
</evidence>
<gene>
    <name evidence="2" type="ORF">CYMTET_29434</name>
</gene>
<evidence type="ECO:0000313" key="3">
    <source>
        <dbReference type="Proteomes" id="UP001190700"/>
    </source>
</evidence>
<evidence type="ECO:0000313" key="2">
    <source>
        <dbReference type="EMBL" id="KAK3261670.1"/>
    </source>
</evidence>